<accession>A0A2D3W7K1</accession>
<dbReference type="AlphaFoldDB" id="A0A2D3W7K1"/>
<dbReference type="SMART" id="SM00052">
    <property type="entry name" value="EAL"/>
    <property type="match status" value="1"/>
</dbReference>
<dbReference type="InterPro" id="IPR001633">
    <property type="entry name" value="EAL_dom"/>
</dbReference>
<protein>
    <submittedName>
        <fullName evidence="2">EAL domain-containing protein</fullName>
    </submittedName>
</protein>
<dbReference type="InterPro" id="IPR050706">
    <property type="entry name" value="Cyclic-di-GMP_PDE-like"/>
</dbReference>
<dbReference type="Proteomes" id="UP000231638">
    <property type="component" value="Unassembled WGS sequence"/>
</dbReference>
<dbReference type="EMBL" id="DLUG01000205">
    <property type="protein sequence ID" value="DAB35865.1"/>
    <property type="molecule type" value="Genomic_DNA"/>
</dbReference>
<comment type="caution">
    <text evidence="2">The sequence shown here is derived from an EMBL/GenBank/DDBJ whole genome shotgun (WGS) entry which is preliminary data.</text>
</comment>
<name>A0A2D3W7K1_9BACT</name>
<evidence type="ECO:0000259" key="1">
    <source>
        <dbReference type="PROSITE" id="PS50883"/>
    </source>
</evidence>
<evidence type="ECO:0000313" key="2">
    <source>
        <dbReference type="EMBL" id="DAB35865.1"/>
    </source>
</evidence>
<reference evidence="2 3" key="1">
    <citation type="journal article" date="2017" name="Front. Microbiol.">
        <title>Comparative Genomic Analysis of the Class Epsilonproteobacteria and Proposed Reclassification to Epsilonbacteraeota (phyl. nov.).</title>
        <authorList>
            <person name="Waite D.W."/>
            <person name="Vanwonterghem I."/>
            <person name="Rinke C."/>
            <person name="Parks D.H."/>
            <person name="Zhang Y."/>
            <person name="Takai K."/>
            <person name="Sievert S.M."/>
            <person name="Simon J."/>
            <person name="Campbell B.J."/>
            <person name="Hanson T.E."/>
            <person name="Woyke T."/>
            <person name="Klotz M.G."/>
            <person name="Hugenholtz P."/>
        </authorList>
    </citation>
    <scope>NUCLEOTIDE SEQUENCE [LARGE SCALE GENOMIC DNA]</scope>
    <source>
        <strain evidence="2">UBA11420</strain>
    </source>
</reference>
<dbReference type="PANTHER" id="PTHR33121:SF76">
    <property type="entry name" value="SIGNALING PROTEIN"/>
    <property type="match status" value="1"/>
</dbReference>
<dbReference type="InterPro" id="IPR035919">
    <property type="entry name" value="EAL_sf"/>
</dbReference>
<feature type="domain" description="EAL" evidence="1">
    <location>
        <begin position="10"/>
        <end position="253"/>
    </location>
</feature>
<dbReference type="SUPFAM" id="SSF141868">
    <property type="entry name" value="EAL domain-like"/>
    <property type="match status" value="1"/>
</dbReference>
<evidence type="ECO:0000313" key="3">
    <source>
        <dbReference type="Proteomes" id="UP000231638"/>
    </source>
</evidence>
<organism evidence="2 3">
    <name type="scientific">Sulfurospirillum cavolei</name>
    <dbReference type="NCBI Taxonomy" id="366522"/>
    <lineage>
        <taxon>Bacteria</taxon>
        <taxon>Pseudomonadati</taxon>
        <taxon>Campylobacterota</taxon>
        <taxon>Epsilonproteobacteria</taxon>
        <taxon>Campylobacterales</taxon>
        <taxon>Sulfurospirillaceae</taxon>
        <taxon>Sulfurospirillum</taxon>
    </lineage>
</organism>
<dbReference type="PANTHER" id="PTHR33121">
    <property type="entry name" value="CYCLIC DI-GMP PHOSPHODIESTERASE PDEF"/>
    <property type="match status" value="1"/>
</dbReference>
<dbReference type="CDD" id="cd01948">
    <property type="entry name" value="EAL"/>
    <property type="match status" value="1"/>
</dbReference>
<proteinExistence type="predicted"/>
<gene>
    <name evidence="2" type="ORF">CFH80_07945</name>
</gene>
<dbReference type="Gene3D" id="3.20.20.450">
    <property type="entry name" value="EAL domain"/>
    <property type="match status" value="1"/>
</dbReference>
<dbReference type="PROSITE" id="PS50883">
    <property type="entry name" value="EAL"/>
    <property type="match status" value="1"/>
</dbReference>
<sequence>MSSSHLRKEHALNYDDVRMMLDQKSFWAEYEPIIDMKEGGIFGYEALARFSLNGVCVPPSPVLEVAHHAKELFFRLERELKETQLQHRPNEGILFVNIDPHNFSDTEKINYWRDLFEEIENICVEVTENTDDMQTALLSHCLDELQKSGIVIAQDDIGNDKKPFCFDLTHRAHFLKFDRTWLLKMRLCEDYKEILKGFLSFAKAQHKRTILEGVESEEDFALARSLGVDFVQGYIFKHLNLHSPRSMHGDGKR</sequence>
<dbReference type="GO" id="GO:0071111">
    <property type="term" value="F:cyclic-guanylate-specific phosphodiesterase activity"/>
    <property type="evidence" value="ECO:0007669"/>
    <property type="project" value="InterPro"/>
</dbReference>
<dbReference type="Pfam" id="PF00563">
    <property type="entry name" value="EAL"/>
    <property type="match status" value="1"/>
</dbReference>